<dbReference type="EMBL" id="LN724120">
    <property type="protein sequence ID" value="CEP10458.1"/>
    <property type="molecule type" value="Genomic_DNA"/>
</dbReference>
<dbReference type="CDD" id="cd12317">
    <property type="entry name" value="RRM4_RBM19_RRM3_MRD1"/>
    <property type="match status" value="1"/>
</dbReference>
<dbReference type="InterPro" id="IPR035979">
    <property type="entry name" value="RBD_domain_sf"/>
</dbReference>
<dbReference type="PROSITE" id="PS50102">
    <property type="entry name" value="RRM"/>
    <property type="match status" value="5"/>
</dbReference>
<dbReference type="STRING" id="35722.A0A0B7N4X0"/>
<reference evidence="5 6" key="1">
    <citation type="submission" date="2014-09" db="EMBL/GenBank/DDBJ databases">
        <authorList>
            <person name="Ellenberger Sabrina"/>
        </authorList>
    </citation>
    <scope>NUCLEOTIDE SEQUENCE [LARGE SCALE GENOMIC DNA]</scope>
    <source>
        <strain evidence="5 6">CBS 412.66</strain>
    </source>
</reference>
<dbReference type="CDD" id="cd12565">
    <property type="entry name" value="RRM1_MRD1"/>
    <property type="match status" value="1"/>
</dbReference>
<feature type="compositionally biased region" description="Polar residues" evidence="3">
    <location>
        <begin position="184"/>
        <end position="194"/>
    </location>
</feature>
<dbReference type="FunFam" id="3.30.70.330:FF:000738">
    <property type="entry name" value="RNA-binding motif protein 19"/>
    <property type="match status" value="1"/>
</dbReference>
<evidence type="ECO:0000313" key="6">
    <source>
        <dbReference type="Proteomes" id="UP000054107"/>
    </source>
</evidence>
<feature type="compositionally biased region" description="Basic and acidic residues" evidence="3">
    <location>
        <begin position="815"/>
        <end position="828"/>
    </location>
</feature>
<feature type="region of interest" description="Disordered" evidence="3">
    <location>
        <begin position="184"/>
        <end position="304"/>
    </location>
</feature>
<name>A0A0B7N4X0_9FUNG</name>
<dbReference type="OrthoDB" id="439639at2759"/>
<feature type="compositionally biased region" description="Basic and acidic residues" evidence="3">
    <location>
        <begin position="226"/>
        <end position="241"/>
    </location>
</feature>
<evidence type="ECO:0000256" key="2">
    <source>
        <dbReference type="PROSITE-ProRule" id="PRU00176"/>
    </source>
</evidence>
<feature type="compositionally biased region" description="Basic and acidic residues" evidence="3">
    <location>
        <begin position="201"/>
        <end position="219"/>
    </location>
</feature>
<gene>
    <name evidence="5" type="primary">PARPA_04140.1 scaffold 11792</name>
</gene>
<feature type="region of interest" description="Disordered" evidence="3">
    <location>
        <begin position="815"/>
        <end position="848"/>
    </location>
</feature>
<dbReference type="Proteomes" id="UP000054107">
    <property type="component" value="Unassembled WGS sequence"/>
</dbReference>
<dbReference type="Gene3D" id="3.30.70.330">
    <property type="match status" value="5"/>
</dbReference>
<proteinExistence type="predicted"/>
<dbReference type="InterPro" id="IPR052462">
    <property type="entry name" value="SLIRP/GR-RBP-like"/>
</dbReference>
<dbReference type="CDD" id="cd12320">
    <property type="entry name" value="RRM6_RBM19_RRM5_MRD1"/>
    <property type="match status" value="1"/>
</dbReference>
<dbReference type="FunFam" id="3.30.70.330:FF:000442">
    <property type="entry name" value="Multiple RNA-binding domain-containing protein 1"/>
    <property type="match status" value="1"/>
</dbReference>
<evidence type="ECO:0000313" key="5">
    <source>
        <dbReference type="EMBL" id="CEP10458.1"/>
    </source>
</evidence>
<dbReference type="GO" id="GO:0003723">
    <property type="term" value="F:RNA binding"/>
    <property type="evidence" value="ECO:0007669"/>
    <property type="project" value="UniProtKB-UniRule"/>
</dbReference>
<protein>
    <recommendedName>
        <fullName evidence="4">RRM domain-containing protein</fullName>
    </recommendedName>
</protein>
<feature type="domain" description="RRM" evidence="4">
    <location>
        <begin position="496"/>
        <end position="568"/>
    </location>
</feature>
<sequence length="848" mass="96232">MTTIAYEQAALQESVTLSVTIAMTIKKKCFNEVSRLIVKNLPKELSEEKFREHFAKKGEVTDAKLMKTQWGTSRKFGFIGYKTEAAADAAMSYFDNTFINTSRIHVEKAIAYGSENLPRAWSKYSEGSSAHDRMTGASKKKAEFAVEETDAFHEKQRKEREEFINKLNAEKNDPKLKEYLDVMTSRSKSKTWANDDSAAASEEKKNKETSTKVDYKGSDDELYDDLPPKNDTREKPEQEAQDKEDDGDVDMDDNEDDNPESMEVDSKEKKSRQNTINREEFESAKEEESKDEASAHTKSDNPKELIEDTGRLFVRNLSYACTEQDLRDLFEKYGSLSEVHMPIARDTKKSKGYAYILYLLPEHALKAYEDLDMKTFQGRLLHIIPAQEKPPAKEEDILGVNGTKLSAVKKDKEKKRRNLAGNDFNWNSLYMSADAIAESIADRLGVDKSEVLNADADNMAVRLALAETQIVNETKEFFEKHGIVLDNFGRKERSETIILVKNIPYGTSEDDMRELFGKYGELGRVLVPPAKTIAVVEFLEPSEARNAFKSLAYRRYKDSLIYLEKAPSNLFKDKFVRDPNAVVKKQEAAEVKPSSAADLLQTSDDTSNSDDITTLFVKNLNFSTTAEALRNSFKGISGYRSSRINVKPDSKNPGKTLSMGFGFIEFDNKSNAERALKAMQGFNLDGHALDLKLSHRKADTKSKKSKAPETTKLVVRNVPFEATDKDLRELFGYVFSQVYLGFFTDKIPHTSAYGQLKSLRMPKKFNGGHRGFAFLDFLTKQEAKNVYDNMGNIHLYGRHLVLEWAQEEDNVDSLREKTGKHYSKEENIGGRVNKRQKVDLDGDDDMLE</sequence>
<feature type="domain" description="RRM" evidence="4">
    <location>
        <begin position="711"/>
        <end position="807"/>
    </location>
</feature>
<organism evidence="5 6">
    <name type="scientific">Parasitella parasitica</name>
    <dbReference type="NCBI Taxonomy" id="35722"/>
    <lineage>
        <taxon>Eukaryota</taxon>
        <taxon>Fungi</taxon>
        <taxon>Fungi incertae sedis</taxon>
        <taxon>Mucoromycota</taxon>
        <taxon>Mucoromycotina</taxon>
        <taxon>Mucoromycetes</taxon>
        <taxon>Mucorales</taxon>
        <taxon>Mucorineae</taxon>
        <taxon>Mucoraceae</taxon>
        <taxon>Parasitella</taxon>
    </lineage>
</organism>
<dbReference type="InterPro" id="IPR012677">
    <property type="entry name" value="Nucleotide-bd_a/b_plait_sf"/>
</dbReference>
<evidence type="ECO:0000256" key="3">
    <source>
        <dbReference type="SAM" id="MobiDB-lite"/>
    </source>
</evidence>
<feature type="compositionally biased region" description="Basic and acidic residues" evidence="3">
    <location>
        <begin position="277"/>
        <end position="304"/>
    </location>
</feature>
<dbReference type="SUPFAM" id="SSF54928">
    <property type="entry name" value="RNA-binding domain, RBD"/>
    <property type="match status" value="4"/>
</dbReference>
<dbReference type="InterPro" id="IPR000504">
    <property type="entry name" value="RRM_dom"/>
</dbReference>
<feature type="compositionally biased region" description="Acidic residues" evidence="3">
    <location>
        <begin position="242"/>
        <end position="263"/>
    </location>
</feature>
<evidence type="ECO:0000256" key="1">
    <source>
        <dbReference type="ARBA" id="ARBA00022884"/>
    </source>
</evidence>
<dbReference type="AlphaFoldDB" id="A0A0B7N4X0"/>
<keyword evidence="6" id="KW-1185">Reference proteome</keyword>
<dbReference type="Pfam" id="PF00076">
    <property type="entry name" value="RRM_1"/>
    <property type="match status" value="5"/>
</dbReference>
<feature type="domain" description="RRM" evidence="4">
    <location>
        <begin position="34"/>
        <end position="111"/>
    </location>
</feature>
<dbReference type="SMART" id="SM00360">
    <property type="entry name" value="RRM"/>
    <property type="match status" value="5"/>
</dbReference>
<accession>A0A0B7N4X0</accession>
<dbReference type="PANTHER" id="PTHR48027">
    <property type="entry name" value="HETEROGENEOUS NUCLEAR RIBONUCLEOPROTEIN 87F-RELATED"/>
    <property type="match status" value="1"/>
</dbReference>
<evidence type="ECO:0000259" key="4">
    <source>
        <dbReference type="PROSITE" id="PS50102"/>
    </source>
</evidence>
<feature type="domain" description="RRM" evidence="4">
    <location>
        <begin position="613"/>
        <end position="696"/>
    </location>
</feature>
<feature type="domain" description="RRM" evidence="4">
    <location>
        <begin position="310"/>
        <end position="388"/>
    </location>
</feature>
<keyword evidence="1 2" id="KW-0694">RNA-binding</keyword>